<evidence type="ECO:0000259" key="13">
    <source>
        <dbReference type="PROSITE" id="PS51192"/>
    </source>
</evidence>
<dbReference type="FunFam" id="1.20.120.1080:FF:000002">
    <property type="entry name" value="Putative ATP-dependent RNA helicase DHX36"/>
    <property type="match status" value="1"/>
</dbReference>
<dbReference type="Gene3D" id="1.20.120.1080">
    <property type="match status" value="1"/>
</dbReference>
<feature type="region of interest" description="Disordered" evidence="12">
    <location>
        <begin position="1"/>
        <end position="77"/>
    </location>
</feature>
<dbReference type="InterPro" id="IPR027417">
    <property type="entry name" value="P-loop_NTPase"/>
</dbReference>
<dbReference type="Pfam" id="PF04408">
    <property type="entry name" value="WHD_HA2"/>
    <property type="match status" value="1"/>
</dbReference>
<keyword evidence="5" id="KW-0547">Nucleotide-binding</keyword>
<keyword evidence="7" id="KW-0347">Helicase</keyword>
<dbReference type="SMART" id="SM00490">
    <property type="entry name" value="HELICc"/>
    <property type="match status" value="1"/>
</dbReference>
<evidence type="ECO:0000256" key="6">
    <source>
        <dbReference type="ARBA" id="ARBA00022801"/>
    </source>
</evidence>
<feature type="region of interest" description="Disordered" evidence="12">
    <location>
        <begin position="314"/>
        <end position="341"/>
    </location>
</feature>
<keyword evidence="3" id="KW-0150">Chloroplast</keyword>
<evidence type="ECO:0000256" key="4">
    <source>
        <dbReference type="ARBA" id="ARBA00022640"/>
    </source>
</evidence>
<keyword evidence="9" id="KW-0694">RNA-binding</keyword>
<feature type="region of interest" description="Disordered" evidence="12">
    <location>
        <begin position="377"/>
        <end position="455"/>
    </location>
</feature>
<evidence type="ECO:0000256" key="3">
    <source>
        <dbReference type="ARBA" id="ARBA00022528"/>
    </source>
</evidence>
<evidence type="ECO:0000256" key="10">
    <source>
        <dbReference type="ARBA" id="ARBA00022946"/>
    </source>
</evidence>
<dbReference type="GO" id="GO:0003724">
    <property type="term" value="F:RNA helicase activity"/>
    <property type="evidence" value="ECO:0007669"/>
    <property type="project" value="UniProtKB-EC"/>
</dbReference>
<dbReference type="Pfam" id="PF21010">
    <property type="entry name" value="HA2_C"/>
    <property type="match status" value="1"/>
</dbReference>
<evidence type="ECO:0000256" key="7">
    <source>
        <dbReference type="ARBA" id="ARBA00022806"/>
    </source>
</evidence>
<feature type="domain" description="Helicase ATP-binding" evidence="13">
    <location>
        <begin position="690"/>
        <end position="861"/>
    </location>
</feature>
<gene>
    <name evidence="15" type="ORF">LTR77_006385</name>
</gene>
<evidence type="ECO:0000256" key="12">
    <source>
        <dbReference type="SAM" id="MobiDB-lite"/>
    </source>
</evidence>
<feature type="compositionally biased region" description="Polar residues" evidence="12">
    <location>
        <begin position="33"/>
        <end position="49"/>
    </location>
</feature>
<dbReference type="CDD" id="cd18791">
    <property type="entry name" value="SF2_C_RHA"/>
    <property type="match status" value="1"/>
</dbReference>
<keyword evidence="6" id="KW-0378">Hydrolase</keyword>
<dbReference type="FunFam" id="3.40.50.300:FF:000500">
    <property type="entry name" value="ATP-dependent RNA helicase DHX29"/>
    <property type="match status" value="1"/>
</dbReference>
<comment type="caution">
    <text evidence="15">The sequence shown here is derived from an EMBL/GenBank/DDBJ whole genome shotgun (WGS) entry which is preliminary data.</text>
</comment>
<dbReference type="GO" id="GO:0003723">
    <property type="term" value="F:RNA binding"/>
    <property type="evidence" value="ECO:0007669"/>
    <property type="project" value="UniProtKB-KW"/>
</dbReference>
<feature type="domain" description="Helicase C-terminal" evidence="14">
    <location>
        <begin position="933"/>
        <end position="1110"/>
    </location>
</feature>
<reference evidence="15 16" key="1">
    <citation type="submission" date="2023-08" db="EMBL/GenBank/DDBJ databases">
        <title>Black Yeasts Isolated from many extreme environments.</title>
        <authorList>
            <person name="Coleine C."/>
            <person name="Stajich J.E."/>
            <person name="Selbmann L."/>
        </authorList>
    </citation>
    <scope>NUCLEOTIDE SEQUENCE [LARGE SCALE GENOMIC DNA]</scope>
    <source>
        <strain evidence="15 16">CCFEE 5935</strain>
    </source>
</reference>
<dbReference type="SMART" id="SM00487">
    <property type="entry name" value="DEXDc"/>
    <property type="match status" value="1"/>
</dbReference>
<feature type="region of interest" description="Disordered" evidence="12">
    <location>
        <begin position="892"/>
        <end position="911"/>
    </location>
</feature>
<evidence type="ECO:0000256" key="11">
    <source>
        <dbReference type="ARBA" id="ARBA00047984"/>
    </source>
</evidence>
<dbReference type="Pfam" id="PF00271">
    <property type="entry name" value="Helicase_C"/>
    <property type="match status" value="1"/>
</dbReference>
<accession>A0AAV9P7Z4</accession>
<dbReference type="PROSITE" id="PS51194">
    <property type="entry name" value="HELICASE_CTER"/>
    <property type="match status" value="1"/>
</dbReference>
<feature type="compositionally biased region" description="Polar residues" evidence="12">
    <location>
        <begin position="626"/>
        <end position="636"/>
    </location>
</feature>
<dbReference type="EC" id="3.6.4.13" evidence="2"/>
<feature type="compositionally biased region" description="Acidic residues" evidence="12">
    <location>
        <begin position="414"/>
        <end position="424"/>
    </location>
</feature>
<feature type="compositionally biased region" description="Acidic residues" evidence="12">
    <location>
        <begin position="275"/>
        <end position="286"/>
    </location>
</feature>
<keyword evidence="4" id="KW-0934">Plastid</keyword>
<dbReference type="GO" id="GO:0016787">
    <property type="term" value="F:hydrolase activity"/>
    <property type="evidence" value="ECO:0007669"/>
    <property type="project" value="UniProtKB-KW"/>
</dbReference>
<dbReference type="InterPro" id="IPR007502">
    <property type="entry name" value="Helicase-assoc_dom"/>
</dbReference>
<name>A0AAV9P7Z4_9PEZI</name>
<dbReference type="SUPFAM" id="SSF52540">
    <property type="entry name" value="P-loop containing nucleoside triphosphate hydrolases"/>
    <property type="match status" value="1"/>
</dbReference>
<feature type="region of interest" description="Disordered" evidence="12">
    <location>
        <begin position="238"/>
        <end position="286"/>
    </location>
</feature>
<dbReference type="InterPro" id="IPR048333">
    <property type="entry name" value="HA2_WH"/>
</dbReference>
<dbReference type="FunFam" id="3.40.50.300:FF:000819">
    <property type="entry name" value="ATP dependent RNA helicase, putative"/>
    <property type="match status" value="1"/>
</dbReference>
<evidence type="ECO:0000313" key="15">
    <source>
        <dbReference type="EMBL" id="KAK5169076.1"/>
    </source>
</evidence>
<dbReference type="InterPro" id="IPR011545">
    <property type="entry name" value="DEAD/DEAH_box_helicase_dom"/>
</dbReference>
<dbReference type="InterPro" id="IPR001650">
    <property type="entry name" value="Helicase_C-like"/>
</dbReference>
<comment type="catalytic activity">
    <reaction evidence="11">
        <text>ATP + H2O = ADP + phosphate + H(+)</text>
        <dbReference type="Rhea" id="RHEA:13065"/>
        <dbReference type="ChEBI" id="CHEBI:15377"/>
        <dbReference type="ChEBI" id="CHEBI:15378"/>
        <dbReference type="ChEBI" id="CHEBI:30616"/>
        <dbReference type="ChEBI" id="CHEBI:43474"/>
        <dbReference type="ChEBI" id="CHEBI:456216"/>
        <dbReference type="EC" id="3.6.4.13"/>
    </reaction>
</comment>
<evidence type="ECO:0000256" key="8">
    <source>
        <dbReference type="ARBA" id="ARBA00022840"/>
    </source>
</evidence>
<dbReference type="CDD" id="cd17917">
    <property type="entry name" value="DEXHc_RHA-like"/>
    <property type="match status" value="1"/>
</dbReference>
<evidence type="ECO:0000313" key="16">
    <source>
        <dbReference type="Proteomes" id="UP001337655"/>
    </source>
</evidence>
<organism evidence="15 16">
    <name type="scientific">Saxophila tyrrhenica</name>
    <dbReference type="NCBI Taxonomy" id="1690608"/>
    <lineage>
        <taxon>Eukaryota</taxon>
        <taxon>Fungi</taxon>
        <taxon>Dikarya</taxon>
        <taxon>Ascomycota</taxon>
        <taxon>Pezizomycotina</taxon>
        <taxon>Dothideomycetes</taxon>
        <taxon>Dothideomycetidae</taxon>
        <taxon>Mycosphaerellales</taxon>
        <taxon>Extremaceae</taxon>
        <taxon>Saxophila</taxon>
    </lineage>
</organism>
<feature type="compositionally biased region" description="Basic and acidic residues" evidence="12">
    <location>
        <begin position="377"/>
        <end position="388"/>
    </location>
</feature>
<evidence type="ECO:0000256" key="5">
    <source>
        <dbReference type="ARBA" id="ARBA00022741"/>
    </source>
</evidence>
<dbReference type="SMART" id="SM00847">
    <property type="entry name" value="HA2"/>
    <property type="match status" value="1"/>
</dbReference>
<dbReference type="Pfam" id="PF00270">
    <property type="entry name" value="DEAD"/>
    <property type="match status" value="1"/>
</dbReference>
<dbReference type="PROSITE" id="PS51192">
    <property type="entry name" value="HELICASE_ATP_BIND_1"/>
    <property type="match status" value="1"/>
</dbReference>
<keyword evidence="10" id="KW-0809">Transit peptide</keyword>
<feature type="compositionally biased region" description="Low complexity" evidence="12">
    <location>
        <begin position="637"/>
        <end position="650"/>
    </location>
</feature>
<dbReference type="GeneID" id="89927725"/>
<protein>
    <recommendedName>
        <fullName evidence="2">RNA helicase</fullName>
        <ecNumber evidence="2">3.6.4.13</ecNumber>
    </recommendedName>
</protein>
<feature type="compositionally biased region" description="Basic and acidic residues" evidence="12">
    <location>
        <begin position="50"/>
        <end position="75"/>
    </location>
</feature>
<evidence type="ECO:0000256" key="1">
    <source>
        <dbReference type="ARBA" id="ARBA00004229"/>
    </source>
</evidence>
<keyword evidence="16" id="KW-1185">Reference proteome</keyword>
<dbReference type="EMBL" id="JAVRRT010000009">
    <property type="protein sequence ID" value="KAK5169076.1"/>
    <property type="molecule type" value="Genomic_DNA"/>
</dbReference>
<feature type="region of interest" description="Disordered" evidence="12">
    <location>
        <begin position="626"/>
        <end position="656"/>
    </location>
</feature>
<sequence length="1429" mass="157992">MPSGNKKKKKPAANPARGVATTSIQSKAKAEPTTESESTGPSKTATPSKTEAKAADDKHVDATDKSSEREAHELSPDELEAQLESAELQQFVEKYAAKVRKEASRQATRLQTDRRLIRGHSDFVSVKNWLPEELMQLIFDYASAAEDQSSSSGKPNLLLSNDDLVAKVWTLRDVLLDLVSTERVNEVIGFLLNNSPPENSAGQIWGLDGALNWLAIHCEPSELSEYDVEQTKTNVAAIDESSELENENAAVKSPVKHDSPQSAHGEGADGNAAPAEEDVEVSDIDSDLEPDELLSVYLRTKAKLYEVDPSIDDTKYKKKKGSRPNGPNTSGANAAKGTRKIRQKLETIERDTLFDRREAEAQWADKRVELAKEAADRRKWQLDQEPMKKPSAAQNQNQDESMDVTRQAEREAEGLMDDGNESDNDALLGGMFDSLPGVAQPAGSEDVGGDSPQSVTIRDFGRLTGMAPRRIFEEACRARDSKCKAVYKQISPTTYSCRHSVVVQWSKEQDPIDASYLPSVSVRSKPLQTMVAMIQEATPDTAQSEAYVSTAALFVIFSGRPKEEKALLRLPPAFRSLWDEFASLKHEHSDAKDRETVKDLRTLVEQHMSAADEVEEDEVVFKASNKRLNGATSGASTPVTRPQTPTQRGPDNNSQQLQEMWTRKVEAPSYQRMLLGRMNLPMFHSKGEALDVIAKNQVTIVVGDTGSGKSTQLPQFLLEDELSQGRQCKIYCTEPRRISALSLAQRVSEELGENKGDLGTHRSLVGYAIRLESQTTASTKLVYATIGIVLRMLESANGLNEITHLVLDEVHERSIDTDFLLIVLKTLMEKRPDLKVVLMSATVDAQKFSRYLDNAPIVSVPGRTHPVQAKFLEDAIELTGYTNEDAAVEKVVEEESDNNEEEGKSGSQKLKGYSSRTLSTLAQYDEYRIDTNLIVKLLEQIAHRPDYQKFSKAILVFLPGLAEIRQLNDMLLGHQSFSRDWRVHALHSTFSSEDQQAAFDIPPPGVRKVVIATNIAETGITIPDVTCVIDTGKHREMRFDERRQMSRLTQSFVARANAKQRRGRAGRVQEGMCFHLFTRYRFENLMAEQQSPEMLRLSLQDLVMRVKICRLGNIEDALAEALDPPSSKNVRRAIDALIDVGALTDGEQLTPLGNQLAKLPLDAQLGKLILYGAAFGCLDFALTVAATLTSKTPFLSPLHAKKQADTVRLGFKRGDSDLLTLYNAYNAWRKVCTTSGLSERHFCNKNFLSPQNLANIEDLKAQLLTSLADTGFVDLGPSERQALNRIRPGQRQRNFVSLPPQYTKCDDDDALASSVVAWSFYPKIVKAEGKGWRNIANNASLGLHPTSVNKGTHSADIRYLSFYSIMQSSSKYTNAQETSPVSDFALILLAGDAVFHMYAGTKIQGEGLEDYGCVEDYAGEGAGGDGEVV</sequence>
<dbReference type="Proteomes" id="UP001337655">
    <property type="component" value="Unassembled WGS sequence"/>
</dbReference>
<dbReference type="RefSeq" id="XP_064658542.1">
    <property type="nucleotide sequence ID" value="XM_064803627.1"/>
</dbReference>
<evidence type="ECO:0000256" key="9">
    <source>
        <dbReference type="ARBA" id="ARBA00022884"/>
    </source>
</evidence>
<comment type="subcellular location">
    <subcellularLocation>
        <location evidence="1">Plastid</location>
        <location evidence="1">Chloroplast</location>
    </subcellularLocation>
</comment>
<dbReference type="Gene3D" id="3.40.50.300">
    <property type="entry name" value="P-loop containing nucleotide triphosphate hydrolases"/>
    <property type="match status" value="2"/>
</dbReference>
<dbReference type="PANTHER" id="PTHR18934:SF145">
    <property type="entry name" value="ATP-DEPENDENT RNA HELICASE DHX57-RELATED"/>
    <property type="match status" value="1"/>
</dbReference>
<evidence type="ECO:0000256" key="2">
    <source>
        <dbReference type="ARBA" id="ARBA00012552"/>
    </source>
</evidence>
<feature type="compositionally biased region" description="Basic residues" evidence="12">
    <location>
        <begin position="1"/>
        <end position="11"/>
    </location>
</feature>
<dbReference type="InterPro" id="IPR014001">
    <property type="entry name" value="Helicase_ATP-bd"/>
</dbReference>
<proteinExistence type="predicted"/>
<dbReference type="PANTHER" id="PTHR18934">
    <property type="entry name" value="ATP-DEPENDENT RNA HELICASE"/>
    <property type="match status" value="1"/>
</dbReference>
<dbReference type="GO" id="GO:0005524">
    <property type="term" value="F:ATP binding"/>
    <property type="evidence" value="ECO:0007669"/>
    <property type="project" value="UniProtKB-KW"/>
</dbReference>
<keyword evidence="8" id="KW-0067">ATP-binding</keyword>
<evidence type="ECO:0000259" key="14">
    <source>
        <dbReference type="PROSITE" id="PS51194"/>
    </source>
</evidence>